<evidence type="ECO:0000313" key="2">
    <source>
        <dbReference type="Proteomes" id="UP000433089"/>
    </source>
</evidence>
<proteinExistence type="predicted"/>
<dbReference type="AlphaFoldDB" id="A0A653NLN2"/>
<dbReference type="EMBL" id="CABWLH010000009">
    <property type="protein sequence ID" value="VXB17690.1"/>
    <property type="molecule type" value="Genomic_DNA"/>
</dbReference>
<dbReference type="Proteomes" id="UP000433089">
    <property type="component" value="Unassembled WGS sequence"/>
</dbReference>
<reference evidence="1 2" key="1">
    <citation type="submission" date="2019-10" db="EMBL/GenBank/DDBJ databases">
        <authorList>
            <person name="Karimi E."/>
        </authorList>
    </citation>
    <scope>NUCLEOTIDE SEQUENCE [LARGE SCALE GENOMIC DNA]</scope>
    <source>
        <strain evidence="1">Bacillus sp. 348</strain>
    </source>
</reference>
<gene>
    <name evidence="1" type="ORF">BACI348_40096</name>
</gene>
<accession>A0A653NLN2</accession>
<organism evidence="1 2">
    <name type="scientific">Bacillus altitudinis</name>
    <dbReference type="NCBI Taxonomy" id="293387"/>
    <lineage>
        <taxon>Bacteria</taxon>
        <taxon>Bacillati</taxon>
        <taxon>Bacillota</taxon>
        <taxon>Bacilli</taxon>
        <taxon>Bacillales</taxon>
        <taxon>Bacillaceae</taxon>
        <taxon>Bacillus</taxon>
    </lineage>
</organism>
<sequence>MLFQGHMQHHKDLQTCYVSFLSVITDMDRRTPLHYNKLWLSFHIYTINSSKFLDLALE</sequence>
<evidence type="ECO:0000313" key="1">
    <source>
        <dbReference type="EMBL" id="VXB17690.1"/>
    </source>
</evidence>
<name>A0A653NLN2_BACAB</name>
<protein>
    <submittedName>
        <fullName evidence="1">Uncharacterized protein</fullName>
    </submittedName>
</protein>